<evidence type="ECO:0000313" key="3">
    <source>
        <dbReference type="Proteomes" id="UP001172684"/>
    </source>
</evidence>
<evidence type="ECO:0000256" key="1">
    <source>
        <dbReference type="SAM" id="MobiDB-lite"/>
    </source>
</evidence>
<proteinExistence type="predicted"/>
<feature type="non-terminal residue" evidence="2">
    <location>
        <position position="1"/>
    </location>
</feature>
<feature type="compositionally biased region" description="Basic and acidic residues" evidence="1">
    <location>
        <begin position="122"/>
        <end position="131"/>
    </location>
</feature>
<organism evidence="2 3">
    <name type="scientific">Coniosporium apollinis</name>
    <dbReference type="NCBI Taxonomy" id="61459"/>
    <lineage>
        <taxon>Eukaryota</taxon>
        <taxon>Fungi</taxon>
        <taxon>Dikarya</taxon>
        <taxon>Ascomycota</taxon>
        <taxon>Pezizomycotina</taxon>
        <taxon>Dothideomycetes</taxon>
        <taxon>Dothideomycetes incertae sedis</taxon>
        <taxon>Coniosporium</taxon>
    </lineage>
</organism>
<sequence length="430" mass="47834">SRSQSVAARTTPPIPGIIPIRAEEVDGDDNDDDEGDADRAGEAQRQPAERVRSTGSMQLPSPVHESPPPQQAESMEPFLLVEEEDDAEDADWIGDTGTTIGDSASDVGAEQETDNSPMDTDAGSREAKEQERMQAAVAALKSAWAAHCTCEEPAHCVDETGYSLAEMTGFWQRQVSPNNDGNDFRNVPWRPLLAGGEGDPPKLGICRSESRFQGTGRDIDRRWDVDSFVARITTLAVHRGGFDLAYRPPYSRRITQNQRIRINGHPVHKLKQLRLGVGLAAYGFRYECHVFFPHMAVKAKGETHLSDKEQAIWIDNIVLPALRRSCGQRRDVYQHHPHSFADAKSKAEVKQEVCTSGTGYTMDIKYTVPEDCLHSFWTEVLRLSHAHDGDGNVVPHNAFQDPFLVISGHGLKLSSKRDTFELARRTFWPI</sequence>
<reference evidence="2" key="1">
    <citation type="submission" date="2022-10" db="EMBL/GenBank/DDBJ databases">
        <title>Culturing micro-colonial fungi from biological soil crusts in the Mojave desert and describing Neophaeococcomyces mojavensis, and introducing the new genera and species Taxawa tesnikishii.</title>
        <authorList>
            <person name="Kurbessoian T."/>
            <person name="Stajich J.E."/>
        </authorList>
    </citation>
    <scope>NUCLEOTIDE SEQUENCE</scope>
    <source>
        <strain evidence="2">TK_1</strain>
    </source>
</reference>
<keyword evidence="3" id="KW-1185">Reference proteome</keyword>
<name>A0ABQ9NGV1_9PEZI</name>
<accession>A0ABQ9NGV1</accession>
<evidence type="ECO:0000313" key="2">
    <source>
        <dbReference type="EMBL" id="KAJ9653124.1"/>
    </source>
</evidence>
<protein>
    <submittedName>
        <fullName evidence="2">Uncharacterized protein</fullName>
    </submittedName>
</protein>
<feature type="compositionally biased region" description="Acidic residues" evidence="1">
    <location>
        <begin position="25"/>
        <end position="36"/>
    </location>
</feature>
<feature type="compositionally biased region" description="Basic and acidic residues" evidence="1">
    <location>
        <begin position="37"/>
        <end position="52"/>
    </location>
</feature>
<feature type="compositionally biased region" description="Acidic residues" evidence="1">
    <location>
        <begin position="81"/>
        <end position="92"/>
    </location>
</feature>
<comment type="caution">
    <text evidence="2">The sequence shown here is derived from an EMBL/GenBank/DDBJ whole genome shotgun (WGS) entry which is preliminary data.</text>
</comment>
<dbReference type="EMBL" id="JAPDRL010000348">
    <property type="protein sequence ID" value="KAJ9653124.1"/>
    <property type="molecule type" value="Genomic_DNA"/>
</dbReference>
<gene>
    <name evidence="2" type="ORF">H2201_009176</name>
</gene>
<feature type="region of interest" description="Disordered" evidence="1">
    <location>
        <begin position="1"/>
        <end position="131"/>
    </location>
</feature>
<dbReference type="Proteomes" id="UP001172684">
    <property type="component" value="Unassembled WGS sequence"/>
</dbReference>